<dbReference type="InterPro" id="IPR001789">
    <property type="entry name" value="Sig_transdc_resp-reg_receiver"/>
</dbReference>
<dbReference type="Pfam" id="PF00072">
    <property type="entry name" value="Response_reg"/>
    <property type="match status" value="1"/>
</dbReference>
<protein>
    <submittedName>
        <fullName evidence="4">Two-component response regulatory protein</fullName>
    </submittedName>
</protein>
<evidence type="ECO:0000313" key="4">
    <source>
        <dbReference type="EMBL" id="BAM90742.1"/>
    </source>
</evidence>
<dbReference type="KEGG" id="aol:S58_47630"/>
<reference evidence="4 5" key="1">
    <citation type="journal article" date="2013" name="Appl. Environ. Microbiol.">
        <title>Genome analysis suggests that the soil oligotrophic bacterium Agromonas oligotrophica (Bradyrhizobium oligotrophicum) is a nitrogen-fixing symbiont of Aeschynomene indica.</title>
        <authorList>
            <person name="Okubo T."/>
            <person name="Fukushima S."/>
            <person name="Itakura M."/>
            <person name="Oshima K."/>
            <person name="Longtonglang A."/>
            <person name="Teaumroong N."/>
            <person name="Mitsui H."/>
            <person name="Hattori M."/>
            <person name="Hattori R."/>
            <person name="Hattori T."/>
            <person name="Minamisawa K."/>
        </authorList>
    </citation>
    <scope>NUCLEOTIDE SEQUENCE [LARGE SCALE GENOMIC DNA]</scope>
    <source>
        <strain evidence="4 5">S58</strain>
    </source>
</reference>
<dbReference type="Gene3D" id="3.40.50.2300">
    <property type="match status" value="1"/>
</dbReference>
<dbReference type="InterPro" id="IPR011006">
    <property type="entry name" value="CheY-like_superfamily"/>
</dbReference>
<organism evidence="4 5">
    <name type="scientific">Bradyrhizobium oligotrophicum S58</name>
    <dbReference type="NCBI Taxonomy" id="1245469"/>
    <lineage>
        <taxon>Bacteria</taxon>
        <taxon>Pseudomonadati</taxon>
        <taxon>Pseudomonadota</taxon>
        <taxon>Alphaproteobacteria</taxon>
        <taxon>Hyphomicrobiales</taxon>
        <taxon>Nitrobacteraceae</taxon>
        <taxon>Bradyrhizobium</taxon>
    </lineage>
</organism>
<dbReference type="eggNOG" id="COG0745">
    <property type="taxonomic scope" value="Bacteria"/>
</dbReference>
<dbReference type="PATRIC" id="fig|1245469.3.peg.4874"/>
<evidence type="ECO:0000256" key="2">
    <source>
        <dbReference type="PROSITE-ProRule" id="PRU00169"/>
    </source>
</evidence>
<feature type="domain" description="Response regulatory" evidence="3">
    <location>
        <begin position="2"/>
        <end position="116"/>
    </location>
</feature>
<dbReference type="HOGENOM" id="CLU_000445_69_8_5"/>
<dbReference type="SMART" id="SM00448">
    <property type="entry name" value="REC"/>
    <property type="match status" value="1"/>
</dbReference>
<feature type="modified residue" description="4-aspartylphosphate" evidence="2">
    <location>
        <position position="51"/>
    </location>
</feature>
<dbReference type="PANTHER" id="PTHR44591">
    <property type="entry name" value="STRESS RESPONSE REGULATOR PROTEIN 1"/>
    <property type="match status" value="1"/>
</dbReference>
<dbReference type="EMBL" id="AP012603">
    <property type="protein sequence ID" value="BAM90742.1"/>
    <property type="molecule type" value="Genomic_DNA"/>
</dbReference>
<dbReference type="AlphaFoldDB" id="M4ZAT0"/>
<accession>M4ZAT0</accession>
<evidence type="ECO:0000256" key="1">
    <source>
        <dbReference type="ARBA" id="ARBA00022553"/>
    </source>
</evidence>
<keyword evidence="1 2" id="KW-0597">Phosphoprotein</keyword>
<evidence type="ECO:0000313" key="5">
    <source>
        <dbReference type="Proteomes" id="UP000011841"/>
    </source>
</evidence>
<evidence type="ECO:0000259" key="3">
    <source>
        <dbReference type="PROSITE" id="PS50110"/>
    </source>
</evidence>
<sequence>MRILVVDDQKDVRAMISMVLRVNQFDVVEAGTATAGLQLFREQAFDAAIVDIYLEESNGLDLVSGLRALMPDLPVVAVSGMSAFDGAAMSDELTRVVYLQKPFRPAELMHAVELARTAVKDNKSAASLSACAG</sequence>
<keyword evidence="5" id="KW-1185">Reference proteome</keyword>
<name>M4ZAT0_9BRAD</name>
<dbReference type="STRING" id="1245469.S58_47630"/>
<dbReference type="PANTHER" id="PTHR44591:SF23">
    <property type="entry name" value="CHEY SUBFAMILY"/>
    <property type="match status" value="1"/>
</dbReference>
<dbReference type="Proteomes" id="UP000011841">
    <property type="component" value="Chromosome"/>
</dbReference>
<proteinExistence type="predicted"/>
<dbReference type="InterPro" id="IPR050595">
    <property type="entry name" value="Bact_response_regulator"/>
</dbReference>
<dbReference type="GO" id="GO:0000160">
    <property type="term" value="P:phosphorelay signal transduction system"/>
    <property type="evidence" value="ECO:0007669"/>
    <property type="project" value="InterPro"/>
</dbReference>
<dbReference type="SUPFAM" id="SSF52172">
    <property type="entry name" value="CheY-like"/>
    <property type="match status" value="1"/>
</dbReference>
<gene>
    <name evidence="4" type="ORF">S58_47630</name>
</gene>
<dbReference type="PROSITE" id="PS50110">
    <property type="entry name" value="RESPONSE_REGULATORY"/>
    <property type="match status" value="1"/>
</dbReference>